<sequence length="669" mass="75045">MTESGRLCAFITKVKKGSLADTVGHLRPGDQVLEWNGRALQGASFNEVYNIILDSKAEPQVELLVCRPLGEVSRSADISQLESSSFDCQKVSPSPISPGVLSGPVSVRLWYDKVGQQLIVTVLGAKELPVRDDGRPRNPYVNIYLLPDRSDKSKRRTKTVKKSVEPRWNQTFMYSPVPQREFRDWMLELTVWDQARVREEENQFLGESPDPNDFLSPQRLASPLTASQLAVVLSSLCHGVPEACRLHRGTTPLAVRQLALQQRRHLWDRKWFWRTEKLAEWVLGQREQQLSLSEDALLRTARTALGEDAEPAERYSWAADFMLRHELAAENGERRRRGRLPRSLRDNCRSFIRSLSTQIQTRGVLPRCVGAMDEFSVFIDADRFSAQDPSALRLSGAPEDEPAVDVVLSALSDGTLLPPLLFFRGAAARLPDGFPDNVLLQARREGFKDSERLETWFHQVWRPRVVSQGNAERVLLLDVHRGHVTDAFRDSLTSASTGMAFIPPGCCCRLQPLNICLTPVLTHFLQARWTQLVSDGGLDGLGLDQLALTLACWLSEVSSTLNSETHILRRSFASVCSEQPVEDDDEAASMIAALSAALVQPPDASKPHQEAAEPQLELLVVMEEEGGVEEVVMEEEEEEKEEEEEEESALHQEFYGDSDNEPFLGFIDD</sequence>
<dbReference type="GO" id="GO:0042391">
    <property type="term" value="P:regulation of membrane potential"/>
    <property type="evidence" value="ECO:0007669"/>
    <property type="project" value="TreeGrafter"/>
</dbReference>
<keyword evidence="9" id="KW-1185">Reference proteome</keyword>
<dbReference type="InterPro" id="IPR006600">
    <property type="entry name" value="HTH_CenpB_DNA-bd_dom"/>
</dbReference>
<dbReference type="PROSITE" id="PS50004">
    <property type="entry name" value="C2"/>
    <property type="match status" value="1"/>
</dbReference>
<organism evidence="8 9">
    <name type="scientific">Perca fluviatilis</name>
    <name type="common">European perch</name>
    <dbReference type="NCBI Taxonomy" id="8168"/>
    <lineage>
        <taxon>Eukaryota</taxon>
        <taxon>Metazoa</taxon>
        <taxon>Chordata</taxon>
        <taxon>Craniata</taxon>
        <taxon>Vertebrata</taxon>
        <taxon>Euteleostomi</taxon>
        <taxon>Actinopterygii</taxon>
        <taxon>Neopterygii</taxon>
        <taxon>Teleostei</taxon>
        <taxon>Neoteleostei</taxon>
        <taxon>Acanthomorphata</taxon>
        <taxon>Eupercaria</taxon>
        <taxon>Perciformes</taxon>
        <taxon>Percoidei</taxon>
        <taxon>Percidae</taxon>
        <taxon>Percinae</taxon>
        <taxon>Perca</taxon>
    </lineage>
</organism>
<dbReference type="SUPFAM" id="SSF49562">
    <property type="entry name" value="C2 domain (Calcium/lipid-binding domain, CaLB)"/>
    <property type="match status" value="1"/>
</dbReference>
<dbReference type="GO" id="GO:0048167">
    <property type="term" value="P:regulation of synaptic plasticity"/>
    <property type="evidence" value="ECO:0007669"/>
    <property type="project" value="TreeGrafter"/>
</dbReference>
<dbReference type="PROSITE" id="PS50106">
    <property type="entry name" value="PDZ"/>
    <property type="match status" value="1"/>
</dbReference>
<evidence type="ECO:0000256" key="4">
    <source>
        <dbReference type="SAM" id="MobiDB-lite"/>
    </source>
</evidence>
<keyword evidence="1" id="KW-0770">Synapse</keyword>
<comment type="subcellular location">
    <subcellularLocation>
        <location evidence="3">Synapse</location>
    </subcellularLocation>
</comment>
<dbReference type="GO" id="GO:0050806">
    <property type="term" value="P:positive regulation of synaptic transmission"/>
    <property type="evidence" value="ECO:0007669"/>
    <property type="project" value="TreeGrafter"/>
</dbReference>
<dbReference type="Pfam" id="PF03184">
    <property type="entry name" value="DDE_1"/>
    <property type="match status" value="1"/>
</dbReference>
<dbReference type="GO" id="GO:0048788">
    <property type="term" value="C:cytoskeleton of presynaptic active zone"/>
    <property type="evidence" value="ECO:0007669"/>
    <property type="project" value="TreeGrafter"/>
</dbReference>
<gene>
    <name evidence="8" type="ORF">PFLUV_G00161590</name>
</gene>
<dbReference type="Proteomes" id="UP000465112">
    <property type="component" value="Chromosome 13"/>
</dbReference>
<dbReference type="Gene3D" id="2.30.42.10">
    <property type="match status" value="1"/>
</dbReference>
<evidence type="ECO:0000256" key="2">
    <source>
        <dbReference type="ARBA" id="ARBA00023125"/>
    </source>
</evidence>
<dbReference type="SMART" id="SM00239">
    <property type="entry name" value="C2"/>
    <property type="match status" value="1"/>
</dbReference>
<dbReference type="PROSITE" id="PS51253">
    <property type="entry name" value="HTH_CENPB"/>
    <property type="match status" value="1"/>
</dbReference>
<evidence type="ECO:0000259" key="7">
    <source>
        <dbReference type="PROSITE" id="PS51253"/>
    </source>
</evidence>
<dbReference type="GO" id="GO:2000300">
    <property type="term" value="P:regulation of synaptic vesicle exocytosis"/>
    <property type="evidence" value="ECO:0007669"/>
    <property type="project" value="TreeGrafter"/>
</dbReference>
<dbReference type="GO" id="GO:0044325">
    <property type="term" value="F:transmembrane transporter binding"/>
    <property type="evidence" value="ECO:0007669"/>
    <property type="project" value="TreeGrafter"/>
</dbReference>
<dbReference type="SUPFAM" id="SSF50156">
    <property type="entry name" value="PDZ domain-like"/>
    <property type="match status" value="1"/>
</dbReference>
<dbReference type="PANTHER" id="PTHR12157">
    <property type="entry name" value="REGULATING SYNAPTIC MEMBRANE EXOCYTOSIS PROTEIN"/>
    <property type="match status" value="1"/>
</dbReference>
<accession>A0A6A5F441</accession>
<evidence type="ECO:0000256" key="1">
    <source>
        <dbReference type="ARBA" id="ARBA00023018"/>
    </source>
</evidence>
<dbReference type="GO" id="GO:0048791">
    <property type="term" value="P:calcium ion-regulated exocytosis of neurotransmitter"/>
    <property type="evidence" value="ECO:0007669"/>
    <property type="project" value="TreeGrafter"/>
</dbReference>
<dbReference type="Pfam" id="PF17820">
    <property type="entry name" value="PDZ_6"/>
    <property type="match status" value="1"/>
</dbReference>
<feature type="domain" description="PDZ" evidence="6">
    <location>
        <begin position="1"/>
        <end position="67"/>
    </location>
</feature>
<dbReference type="PANTHER" id="PTHR12157:SF15">
    <property type="entry name" value="REGULATING SYNAPTIC MEMBRANE EXOCYTOSIS PROTEIN 2"/>
    <property type="match status" value="1"/>
</dbReference>
<name>A0A6A5F441_PERFL</name>
<feature type="domain" description="C2" evidence="5">
    <location>
        <begin position="101"/>
        <end position="224"/>
    </location>
</feature>
<dbReference type="GO" id="GO:0042734">
    <property type="term" value="C:presynaptic membrane"/>
    <property type="evidence" value="ECO:0007669"/>
    <property type="project" value="TreeGrafter"/>
</dbReference>
<dbReference type="Gene3D" id="2.60.40.150">
    <property type="entry name" value="C2 domain"/>
    <property type="match status" value="1"/>
</dbReference>
<keyword evidence="2" id="KW-0238">DNA-binding</keyword>
<proteinExistence type="predicted"/>
<evidence type="ECO:0008006" key="10">
    <source>
        <dbReference type="Google" id="ProtNLM"/>
    </source>
</evidence>
<dbReference type="InterPro" id="IPR035892">
    <property type="entry name" value="C2_domain_sf"/>
</dbReference>
<dbReference type="InterPro" id="IPR004875">
    <property type="entry name" value="DDE_SF_endonuclease_dom"/>
</dbReference>
<comment type="caution">
    <text evidence="8">The sequence shown here is derived from an EMBL/GenBank/DDBJ whole genome shotgun (WGS) entry which is preliminary data.</text>
</comment>
<dbReference type="FunFam" id="2.60.40.150:FF:000003">
    <property type="entry name" value="Regulating synaptic membrane exocytosis protein 2"/>
    <property type="match status" value="1"/>
</dbReference>
<dbReference type="SMART" id="SM00228">
    <property type="entry name" value="PDZ"/>
    <property type="match status" value="1"/>
</dbReference>
<dbReference type="Pfam" id="PF00168">
    <property type="entry name" value="C2"/>
    <property type="match status" value="1"/>
</dbReference>
<protein>
    <recommendedName>
        <fullName evidence="10">PDZ domain-containing protein</fullName>
    </recommendedName>
</protein>
<feature type="domain" description="HTH CENPB-type" evidence="7">
    <location>
        <begin position="262"/>
        <end position="331"/>
    </location>
</feature>
<dbReference type="GO" id="GO:0003677">
    <property type="term" value="F:DNA binding"/>
    <property type="evidence" value="ECO:0007669"/>
    <property type="project" value="UniProtKB-KW"/>
</dbReference>
<dbReference type="AlphaFoldDB" id="A0A6A5F441"/>
<evidence type="ECO:0000259" key="5">
    <source>
        <dbReference type="PROSITE" id="PS50004"/>
    </source>
</evidence>
<evidence type="ECO:0000256" key="3">
    <source>
        <dbReference type="ARBA" id="ARBA00034103"/>
    </source>
</evidence>
<feature type="region of interest" description="Disordered" evidence="4">
    <location>
        <begin position="630"/>
        <end position="669"/>
    </location>
</feature>
<dbReference type="InterPro" id="IPR036034">
    <property type="entry name" value="PDZ_sf"/>
</dbReference>
<reference evidence="8 9" key="1">
    <citation type="submission" date="2019-06" db="EMBL/GenBank/DDBJ databases">
        <title>A chromosome-scale genome assembly of the European perch, Perca fluviatilis.</title>
        <authorList>
            <person name="Roques C."/>
            <person name="Zahm M."/>
            <person name="Cabau C."/>
            <person name="Klopp C."/>
            <person name="Bouchez O."/>
            <person name="Donnadieu C."/>
            <person name="Kuhl H."/>
            <person name="Gislard M."/>
            <person name="Guendouz S."/>
            <person name="Journot L."/>
            <person name="Haffray P."/>
            <person name="Bestin A."/>
            <person name="Morvezen R."/>
            <person name="Feron R."/>
            <person name="Wen M."/>
            <person name="Jouanno E."/>
            <person name="Herpin A."/>
            <person name="Schartl M."/>
            <person name="Postlethwait J."/>
            <person name="Schaerlinger B."/>
            <person name="Chardard D."/>
            <person name="Lecocq T."/>
            <person name="Poncet C."/>
            <person name="Jaffrelo L."/>
            <person name="Lampietro C."/>
            <person name="Guiguen Y."/>
        </authorList>
    </citation>
    <scope>NUCLEOTIDE SEQUENCE [LARGE SCALE GENOMIC DNA]</scope>
    <source>
        <tissue evidence="8">Blood</tissue>
    </source>
</reference>
<dbReference type="InterPro" id="IPR041489">
    <property type="entry name" value="PDZ_6"/>
</dbReference>
<dbReference type="InterPro" id="IPR039032">
    <property type="entry name" value="Rim-like"/>
</dbReference>
<evidence type="ECO:0000259" key="6">
    <source>
        <dbReference type="PROSITE" id="PS50106"/>
    </source>
</evidence>
<dbReference type="InterPro" id="IPR000008">
    <property type="entry name" value="C2_dom"/>
</dbReference>
<feature type="compositionally biased region" description="Acidic residues" evidence="4">
    <location>
        <begin position="630"/>
        <end position="647"/>
    </location>
</feature>
<evidence type="ECO:0000313" key="9">
    <source>
        <dbReference type="Proteomes" id="UP000465112"/>
    </source>
</evidence>
<dbReference type="EMBL" id="VHII01000013">
    <property type="protein sequence ID" value="KAF1382162.1"/>
    <property type="molecule type" value="Genomic_DNA"/>
</dbReference>
<dbReference type="InterPro" id="IPR001478">
    <property type="entry name" value="PDZ"/>
</dbReference>
<dbReference type="GO" id="GO:0031267">
    <property type="term" value="F:small GTPase binding"/>
    <property type="evidence" value="ECO:0007669"/>
    <property type="project" value="InterPro"/>
</dbReference>
<evidence type="ECO:0000313" key="8">
    <source>
        <dbReference type="EMBL" id="KAF1382162.1"/>
    </source>
</evidence>